<comment type="caution">
    <text evidence="1">The sequence shown here is derived from an EMBL/GenBank/DDBJ whole genome shotgun (WGS) entry which is preliminary data.</text>
</comment>
<evidence type="ECO:0000313" key="2">
    <source>
        <dbReference type="Proteomes" id="UP001143910"/>
    </source>
</evidence>
<dbReference type="EMBL" id="JANJQO010001423">
    <property type="protein sequence ID" value="KAJ2971023.1"/>
    <property type="molecule type" value="Genomic_DNA"/>
</dbReference>
<accession>A0ACC1MWA1</accession>
<name>A0ACC1MWA1_9HYPO</name>
<evidence type="ECO:0000313" key="1">
    <source>
        <dbReference type="EMBL" id="KAJ2971023.1"/>
    </source>
</evidence>
<keyword evidence="2" id="KW-1185">Reference proteome</keyword>
<dbReference type="Proteomes" id="UP001143910">
    <property type="component" value="Unassembled WGS sequence"/>
</dbReference>
<protein>
    <submittedName>
        <fullName evidence="1">Uncharacterized protein</fullName>
    </submittedName>
</protein>
<sequence>MRMTGCPNGCARPWLAEVAFVGKAFGAYNMYLGGGYHGQRLNKLFRSSIKEEEILEIMKPLLKRYALEREDGERFGDFCIRVGLIKATTDGQNFHDNVAEEESDAE</sequence>
<gene>
    <name evidence="1" type="ORF">NQ176_g7895</name>
</gene>
<reference evidence="1" key="1">
    <citation type="submission" date="2022-08" db="EMBL/GenBank/DDBJ databases">
        <title>Genome Sequence of Lecanicillium fungicola.</title>
        <authorList>
            <person name="Buettner E."/>
        </authorList>
    </citation>
    <scope>NUCLEOTIDE SEQUENCE</scope>
    <source>
        <strain evidence="1">Babe33</strain>
    </source>
</reference>
<proteinExistence type="predicted"/>
<organism evidence="1 2">
    <name type="scientific">Zarea fungicola</name>
    <dbReference type="NCBI Taxonomy" id="93591"/>
    <lineage>
        <taxon>Eukaryota</taxon>
        <taxon>Fungi</taxon>
        <taxon>Dikarya</taxon>
        <taxon>Ascomycota</taxon>
        <taxon>Pezizomycotina</taxon>
        <taxon>Sordariomycetes</taxon>
        <taxon>Hypocreomycetidae</taxon>
        <taxon>Hypocreales</taxon>
        <taxon>Cordycipitaceae</taxon>
        <taxon>Zarea</taxon>
    </lineage>
</organism>